<reference evidence="9 10" key="1">
    <citation type="journal article" date="2016" name="BMC Genomics">
        <title>Genomic analysis of the nitrate-respiring Sphingopyxis granuli (formerly Sphingomonas macrogoltabida) strain TFA.</title>
        <authorList>
            <person name="Garcia-Romero I."/>
            <person name="Perez-Pulido A.J."/>
            <person name="Gonzalez-Flores Y.E."/>
            <person name="Reyes-Ramirez F."/>
            <person name="Santero E."/>
            <person name="Floriano B."/>
        </authorList>
    </citation>
    <scope>NUCLEOTIDE SEQUENCE [LARGE SCALE GENOMIC DNA]</scope>
    <source>
        <strain evidence="9 10">TFA</strain>
    </source>
</reference>
<dbReference type="InterPro" id="IPR002397">
    <property type="entry name" value="Cyt_P450_B"/>
</dbReference>
<dbReference type="AlphaFoldDB" id="A0AA86GH46"/>
<dbReference type="InterPro" id="IPR036396">
    <property type="entry name" value="Cyt_P450_sf"/>
</dbReference>
<dbReference type="PANTHER" id="PTHR46696">
    <property type="entry name" value="P450, PUTATIVE (EUROFUNG)-RELATED"/>
    <property type="match status" value="1"/>
</dbReference>
<dbReference type="SUPFAM" id="SSF48264">
    <property type="entry name" value="Cytochrome P450"/>
    <property type="match status" value="1"/>
</dbReference>
<evidence type="ECO:0000256" key="8">
    <source>
        <dbReference type="RuleBase" id="RU000461"/>
    </source>
</evidence>
<sequence>MLDTRTRPFDLTRSETFRDGHPFAVYDAIRAAEPVYRNPGDGRSPPIWVLTRHRDVEAVSRDTANFTSTQGFRVFEQGGVAALKPHIREAITSTLLTMDPPDHTRIRRPMQAHFLPSALHRLEARIDSFVRDMVAALPANAEIEFVTRVAAVVPIRTLCLLLDIPEADRARVFDWTNRLVGTSDPEYGASAEDSNAVFEEVFDYGTRLLERRSAEPGDDLLSVVAQMFGGEEAGMRNVRRGMFTLLLAAGNETTRNSLSGSIVALSAAPDQRRMLAENPDLIARAIPELLRFVTPVIQMMRVARSDVEVGGQPIAAGDRVAMLYGAANRDPEIFDDPHRLDIARPNAARHLSFGIGIHHCLGARIAALQLNAILRALLGRFPEIGAVRDPAYLQSNFVCGIKHLAVHLGPERR</sequence>
<evidence type="ECO:0000256" key="5">
    <source>
        <dbReference type="ARBA" id="ARBA00023004"/>
    </source>
</evidence>
<dbReference type="Proteomes" id="UP000058599">
    <property type="component" value="Chromosome"/>
</dbReference>
<keyword evidence="3 8" id="KW-0479">Metal-binding</keyword>
<evidence type="ECO:0000256" key="2">
    <source>
        <dbReference type="ARBA" id="ARBA00022617"/>
    </source>
</evidence>
<proteinExistence type="inferred from homology"/>
<dbReference type="GO" id="GO:0005506">
    <property type="term" value="F:iron ion binding"/>
    <property type="evidence" value="ECO:0007669"/>
    <property type="project" value="InterPro"/>
</dbReference>
<evidence type="ECO:0000256" key="1">
    <source>
        <dbReference type="ARBA" id="ARBA00010617"/>
    </source>
</evidence>
<accession>A0AA86GH46</accession>
<dbReference type="Gene3D" id="1.10.630.10">
    <property type="entry name" value="Cytochrome P450"/>
    <property type="match status" value="1"/>
</dbReference>
<dbReference type="RefSeq" id="WP_067179975.1">
    <property type="nucleotide sequence ID" value="NZ_CP012199.1"/>
</dbReference>
<dbReference type="PANTHER" id="PTHR46696:SF1">
    <property type="entry name" value="CYTOCHROME P450 YJIB-RELATED"/>
    <property type="match status" value="1"/>
</dbReference>
<evidence type="ECO:0000256" key="4">
    <source>
        <dbReference type="ARBA" id="ARBA00023002"/>
    </source>
</evidence>
<dbReference type="PRINTS" id="PR00359">
    <property type="entry name" value="BP450"/>
</dbReference>
<name>A0AA86GH46_9SPHN</name>
<keyword evidence="5 8" id="KW-0408">Iron</keyword>
<dbReference type="GO" id="GO:0016705">
    <property type="term" value="F:oxidoreductase activity, acting on paired donors, with incorporation or reduction of molecular oxygen"/>
    <property type="evidence" value="ECO:0007669"/>
    <property type="project" value="InterPro"/>
</dbReference>
<evidence type="ECO:0000313" key="9">
    <source>
        <dbReference type="EMBL" id="AMG72628.1"/>
    </source>
</evidence>
<dbReference type="GO" id="GO:0020037">
    <property type="term" value="F:heme binding"/>
    <property type="evidence" value="ECO:0007669"/>
    <property type="project" value="InterPro"/>
</dbReference>
<protein>
    <submittedName>
        <fullName evidence="9">Cytochrome P450</fullName>
    </submittedName>
</protein>
<evidence type="ECO:0000256" key="6">
    <source>
        <dbReference type="ARBA" id="ARBA00023033"/>
    </source>
</evidence>
<dbReference type="PROSITE" id="PS00086">
    <property type="entry name" value="CYTOCHROME_P450"/>
    <property type="match status" value="1"/>
</dbReference>
<evidence type="ECO:0000256" key="7">
    <source>
        <dbReference type="ARBA" id="ARBA00043906"/>
    </source>
</evidence>
<evidence type="ECO:0000313" key="10">
    <source>
        <dbReference type="Proteomes" id="UP000058599"/>
    </source>
</evidence>
<keyword evidence="4 8" id="KW-0560">Oxidoreductase</keyword>
<gene>
    <name evidence="9" type="ORF">SGRAN_0231</name>
</gene>
<keyword evidence="2 8" id="KW-0349">Heme</keyword>
<organism evidence="9 10">
    <name type="scientific">Sphingopyxis granuli</name>
    <dbReference type="NCBI Taxonomy" id="267128"/>
    <lineage>
        <taxon>Bacteria</taxon>
        <taxon>Pseudomonadati</taxon>
        <taxon>Pseudomonadota</taxon>
        <taxon>Alphaproteobacteria</taxon>
        <taxon>Sphingomonadales</taxon>
        <taxon>Sphingomonadaceae</taxon>
        <taxon>Sphingopyxis</taxon>
    </lineage>
</organism>
<comment type="similarity">
    <text evidence="1 8">Belongs to the cytochrome P450 family.</text>
</comment>
<dbReference type="FunFam" id="1.10.630.10:FF:000018">
    <property type="entry name" value="Cytochrome P450 monooxygenase"/>
    <property type="match status" value="1"/>
</dbReference>
<comment type="function">
    <text evidence="7">Cytochromes P450 are a group of heme-thiolate monooxygenases. They oxidize a variety of structurally unrelated compounds, including steroids, fatty acids, and xenobiotics.</text>
</comment>
<dbReference type="Pfam" id="PF00067">
    <property type="entry name" value="p450"/>
    <property type="match status" value="1"/>
</dbReference>
<keyword evidence="10" id="KW-1185">Reference proteome</keyword>
<dbReference type="PRINTS" id="PR00385">
    <property type="entry name" value="P450"/>
</dbReference>
<dbReference type="GO" id="GO:0004497">
    <property type="term" value="F:monooxygenase activity"/>
    <property type="evidence" value="ECO:0007669"/>
    <property type="project" value="UniProtKB-KW"/>
</dbReference>
<dbReference type="InterPro" id="IPR017972">
    <property type="entry name" value="Cyt_P450_CS"/>
</dbReference>
<dbReference type="CDD" id="cd11033">
    <property type="entry name" value="CYP142-like"/>
    <property type="match status" value="1"/>
</dbReference>
<dbReference type="InterPro" id="IPR001128">
    <property type="entry name" value="Cyt_P450"/>
</dbReference>
<dbReference type="KEGG" id="sgi:SGRAN_0231"/>
<keyword evidence="6 8" id="KW-0503">Monooxygenase</keyword>
<evidence type="ECO:0000256" key="3">
    <source>
        <dbReference type="ARBA" id="ARBA00022723"/>
    </source>
</evidence>
<dbReference type="EMBL" id="CP012199">
    <property type="protein sequence ID" value="AMG72628.1"/>
    <property type="molecule type" value="Genomic_DNA"/>
</dbReference>